<accession>A0A1I4PQF8</accession>
<dbReference type="AlphaFoldDB" id="A0A1I4PQF8"/>
<dbReference type="PANTHER" id="PTHR40114:SF1">
    <property type="entry name" value="SLR0698 PROTEIN"/>
    <property type="match status" value="1"/>
</dbReference>
<dbReference type="InterPro" id="IPR033469">
    <property type="entry name" value="CYTH-like_dom_sf"/>
</dbReference>
<dbReference type="SMART" id="SM01118">
    <property type="entry name" value="CYTH"/>
    <property type="match status" value="1"/>
</dbReference>
<dbReference type="OrthoDB" id="9805588at2"/>
<dbReference type="InterPro" id="IPR023577">
    <property type="entry name" value="CYTH_domain"/>
</dbReference>
<dbReference type="EMBL" id="FOUO01000002">
    <property type="protein sequence ID" value="SFM29625.1"/>
    <property type="molecule type" value="Genomic_DNA"/>
</dbReference>
<dbReference type="Gene3D" id="2.40.320.10">
    <property type="entry name" value="Hypothetical Protein Pfu-838710-001"/>
    <property type="match status" value="1"/>
</dbReference>
<dbReference type="CDD" id="cd07891">
    <property type="entry name" value="CYTH-like_CthTTM-like_1"/>
    <property type="match status" value="1"/>
</dbReference>
<dbReference type="PANTHER" id="PTHR40114">
    <property type="entry name" value="SLR0698 PROTEIN"/>
    <property type="match status" value="1"/>
</dbReference>
<proteinExistence type="predicted"/>
<evidence type="ECO:0000313" key="3">
    <source>
        <dbReference type="EMBL" id="SFM29625.1"/>
    </source>
</evidence>
<evidence type="ECO:0000313" key="4">
    <source>
        <dbReference type="Proteomes" id="UP000199556"/>
    </source>
</evidence>
<dbReference type="RefSeq" id="WP_090483532.1">
    <property type="nucleotide sequence ID" value="NZ_FOUO01000002.1"/>
</dbReference>
<dbReference type="InterPro" id="IPR012042">
    <property type="entry name" value="NeuTTM/CthTTM-like"/>
</dbReference>
<gene>
    <name evidence="3" type="ORF">SAMN05421721_102119</name>
</gene>
<keyword evidence="4" id="KW-1185">Reference proteome</keyword>
<dbReference type="Pfam" id="PF01928">
    <property type="entry name" value="CYTH"/>
    <property type="match status" value="1"/>
</dbReference>
<protein>
    <submittedName>
        <fullName evidence="3">Adenylate cyclase</fullName>
    </submittedName>
</protein>
<dbReference type="PROSITE" id="PS51707">
    <property type="entry name" value="CYTH"/>
    <property type="match status" value="1"/>
</dbReference>
<dbReference type="PIRSF" id="PIRSF016487">
    <property type="entry name" value="CYTH_UCP016487"/>
    <property type="match status" value="1"/>
</dbReference>
<dbReference type="STRING" id="195064.SAMN05421721_102119"/>
<reference evidence="3 4" key="1">
    <citation type="submission" date="2016-10" db="EMBL/GenBank/DDBJ databases">
        <authorList>
            <person name="de Groot N.N."/>
        </authorList>
    </citation>
    <scope>NUCLEOTIDE SEQUENCE [LARGE SCALE GENOMIC DNA]</scope>
    <source>
        <strain evidence="3 4">DSM 4180</strain>
    </source>
</reference>
<sequence length="155" mass="17620">MAQEIEKKFLVVSDAWKDQVTQSVSLRQGYLCGNTQASVRVRLAGEKADLNIKSATLGVERQEFEYAIPPQEARELLDTLCMRPMIEKTRHYVPHAGHVWEVDVFEGDNAGLVVAEVELNAPTDEPQLPSWVGQEVSHDPRYYNTSLVQHPFKNW</sequence>
<feature type="active site" description="Proton acceptor" evidence="1">
    <location>
        <position position="30"/>
    </location>
</feature>
<feature type="domain" description="CYTH" evidence="2">
    <location>
        <begin position="2"/>
        <end position="149"/>
    </location>
</feature>
<evidence type="ECO:0000256" key="1">
    <source>
        <dbReference type="PIRSR" id="PIRSR016487-1"/>
    </source>
</evidence>
<name>A0A1I4PQF8_ECTMO</name>
<dbReference type="SUPFAM" id="SSF55154">
    <property type="entry name" value="CYTH-like phosphatases"/>
    <property type="match status" value="1"/>
</dbReference>
<dbReference type="Proteomes" id="UP000199556">
    <property type="component" value="Unassembled WGS sequence"/>
</dbReference>
<organism evidence="3 4">
    <name type="scientific">Ectothiorhodospira mobilis</name>
    <dbReference type="NCBI Taxonomy" id="195064"/>
    <lineage>
        <taxon>Bacteria</taxon>
        <taxon>Pseudomonadati</taxon>
        <taxon>Pseudomonadota</taxon>
        <taxon>Gammaproteobacteria</taxon>
        <taxon>Chromatiales</taxon>
        <taxon>Ectothiorhodospiraceae</taxon>
        <taxon>Ectothiorhodospira</taxon>
    </lineage>
</organism>
<evidence type="ECO:0000259" key="2">
    <source>
        <dbReference type="PROSITE" id="PS51707"/>
    </source>
</evidence>